<comment type="subcellular location">
    <subcellularLocation>
        <location evidence="6">Cytoplasm</location>
    </subcellularLocation>
</comment>
<dbReference type="NCBIfam" id="TIGR02168">
    <property type="entry name" value="SMC_prok_B"/>
    <property type="match status" value="1"/>
</dbReference>
<dbReference type="Pfam" id="PF02463">
    <property type="entry name" value="SMC_N"/>
    <property type="match status" value="1"/>
</dbReference>
<dbReference type="InterPro" id="IPR003395">
    <property type="entry name" value="RecF/RecN/SMC_N"/>
</dbReference>
<feature type="binding site" evidence="6">
    <location>
        <begin position="55"/>
        <end position="62"/>
    </location>
    <ligand>
        <name>ATP</name>
        <dbReference type="ChEBI" id="CHEBI:30616"/>
    </ligand>
</feature>
<evidence type="ECO:0000313" key="9">
    <source>
        <dbReference type="Proteomes" id="UP000230000"/>
    </source>
</evidence>
<dbReference type="AlphaFoldDB" id="A0A2M9CWR2"/>
<evidence type="ECO:0000259" key="7">
    <source>
        <dbReference type="SMART" id="SM00968"/>
    </source>
</evidence>
<dbReference type="SMART" id="SM00968">
    <property type="entry name" value="SMC_hinge"/>
    <property type="match status" value="1"/>
</dbReference>
<dbReference type="GO" id="GO:0005737">
    <property type="term" value="C:cytoplasm"/>
    <property type="evidence" value="ECO:0007669"/>
    <property type="project" value="UniProtKB-SubCell"/>
</dbReference>
<keyword evidence="9" id="KW-1185">Reference proteome</keyword>
<keyword evidence="4 6" id="KW-0175">Coiled coil</keyword>
<organism evidence="8 9">
    <name type="scientific">Thermoflavifilum aggregans</name>
    <dbReference type="NCBI Taxonomy" id="454188"/>
    <lineage>
        <taxon>Bacteria</taxon>
        <taxon>Pseudomonadati</taxon>
        <taxon>Bacteroidota</taxon>
        <taxon>Chitinophagia</taxon>
        <taxon>Chitinophagales</taxon>
        <taxon>Chitinophagaceae</taxon>
        <taxon>Thermoflavifilum</taxon>
    </lineage>
</organism>
<feature type="coiled-coil region" evidence="6">
    <location>
        <begin position="190"/>
        <end position="515"/>
    </location>
</feature>
<dbReference type="InterPro" id="IPR011890">
    <property type="entry name" value="SMC_prok"/>
</dbReference>
<dbReference type="InterPro" id="IPR027417">
    <property type="entry name" value="P-loop_NTPase"/>
</dbReference>
<evidence type="ECO:0000256" key="2">
    <source>
        <dbReference type="ARBA" id="ARBA00022741"/>
    </source>
</evidence>
<dbReference type="GO" id="GO:0016887">
    <property type="term" value="F:ATP hydrolysis activity"/>
    <property type="evidence" value="ECO:0007669"/>
    <property type="project" value="InterPro"/>
</dbReference>
<feature type="coiled-coil region" evidence="6">
    <location>
        <begin position="698"/>
        <end position="1046"/>
    </location>
</feature>
<dbReference type="SUPFAM" id="SSF75553">
    <property type="entry name" value="Smc hinge domain"/>
    <property type="match status" value="1"/>
</dbReference>
<evidence type="ECO:0000313" key="8">
    <source>
        <dbReference type="EMBL" id="PJJ76330.1"/>
    </source>
</evidence>
<keyword evidence="3 6" id="KW-0067">ATP-binding</keyword>
<dbReference type="SUPFAM" id="SSF90257">
    <property type="entry name" value="Myosin rod fragments"/>
    <property type="match status" value="1"/>
</dbReference>
<comment type="subunit">
    <text evidence="6">Homodimer.</text>
</comment>
<dbReference type="Gene3D" id="1.20.1060.20">
    <property type="match status" value="1"/>
</dbReference>
<protein>
    <recommendedName>
        <fullName evidence="6">Chromosome partition protein Smc</fullName>
    </recommendedName>
</protein>
<dbReference type="InterPro" id="IPR036277">
    <property type="entry name" value="SMC_hinge_sf"/>
</dbReference>
<dbReference type="InterPro" id="IPR024704">
    <property type="entry name" value="SMC"/>
</dbReference>
<comment type="similarity">
    <text evidence="6">Belongs to the SMC family.</text>
</comment>
<reference evidence="8 9" key="1">
    <citation type="submission" date="2017-11" db="EMBL/GenBank/DDBJ databases">
        <title>Genomic Encyclopedia of Archaeal and Bacterial Type Strains, Phase II (KMG-II): From Individual Species to Whole Genera.</title>
        <authorList>
            <person name="Goeker M."/>
        </authorList>
    </citation>
    <scope>NUCLEOTIDE SEQUENCE [LARGE SCALE GENOMIC DNA]</scope>
    <source>
        <strain evidence="8 9">DSM 27268</strain>
    </source>
</reference>
<name>A0A2M9CWR2_9BACT</name>
<dbReference type="HAMAP" id="MF_01894">
    <property type="entry name" value="Smc_prok"/>
    <property type="match status" value="1"/>
</dbReference>
<dbReference type="GO" id="GO:0007059">
    <property type="term" value="P:chromosome segregation"/>
    <property type="evidence" value="ECO:0007669"/>
    <property type="project" value="UniProtKB-UniRule"/>
</dbReference>
<sequence length="1201" mass="139702">MAYHLCFPHKYNSYYFCCPKINEVRLKTLEIKGFKSFADRTIINFDERITGVVGPNGCGKSNIVDAIRWVIGEHKISNLRSDSLESLIFNGSKTRAASGVAEVSLTFENTRNILPTEFTTVTITRRFYKNGESEYRLNDVTCRLKDIQNLFLDTGVSSDSYAIIELGMVDDIIKDKDNSRRRMFEQAAGISVYKTRKKEAKQKLEATENDLSRIEDLLYEIQHNLKTLESQARKAERYQEVKKEYKRVSIELAKAVLESFHLNFQQLEQQLNDETQRKAGLDATIATQEASLEQDKNQLIDLEKDLQTTQKAVNDLQNQIRTKESEQQLARQRLNHLQEKAHQHTQFLSLADTQHQQLQETLATLASQLQTEQQQLQQMEASRQSLSDAYQAARQNWETHKSKLSALQQAQQELRRRQFELEKKIAVGDTSRQNTERLIRQYEQESQQRQTQLQQLQERKQNLAQSVEQIQQQLQQLKETHQNKKQQILSLQQALDQLREQMREKTRLHDARKNEYQLLKSLVDNLEGYPESIRFLKKQSGWSSHPLLLSDVLNVQDAYKTAIENLLEPYLNYYVVQDIAEARAAIELLDKHQKGRASFFILSQLPAVVQDSSQMPNPAWIPAMQVVETAEPYLPLISHLLGHVYLAMQMPEKLNGKLTNTHTVVLDKEGKIIYGNYFVTGGSVRTFSGYKIGRVHQLEKLQQVVRELEKEIQQLQQQIQAHQQQITEITGQLHEREITQLQDQLNQQEKQLYSLQNQTEQIEHQHQQSTGKIQGLQQQLQEQQQHILQLQQALQELNQEQTSFQQQFDEVQQLAHEAEKNYQTIQQQYNEHQLQFTRQQSKLQSIQQQIQFQQQKLTELQKGIEQHTLQQTETEAAITQTREQLQQIEQTLVDLIRERDAQMVVVQQKEKVYYDFRAALNEKEAQLRQLHRQREQCEQLLMQIRDQLSQVKLQLASLKERLQVEFRVNLEEIIDEPRQTELSVEELQAEADKFRKRLENMGEVNPTAIEAYQEMKKRYEFIETQKNDLLQAKNSLLATIEEVENTANERFLTTFEKIKENFQRVFRSLSSDEDQCDLILTDPQNLAESPIDIIAKPKGKKPASISQLSMGEKTLVAIALLFAIYLIKPAPFCIMDEVDAPLDDANILKFTNMIREFSEQSQFIIVTHNKQTMAAVDVIYGITMQEAGVSKLVPVDFRSLS</sequence>
<dbReference type="GO" id="GO:0003677">
    <property type="term" value="F:DNA binding"/>
    <property type="evidence" value="ECO:0007669"/>
    <property type="project" value="UniProtKB-UniRule"/>
</dbReference>
<keyword evidence="1 6" id="KW-0963">Cytoplasm</keyword>
<dbReference type="GO" id="GO:0007062">
    <property type="term" value="P:sister chromatid cohesion"/>
    <property type="evidence" value="ECO:0007669"/>
    <property type="project" value="InterPro"/>
</dbReference>
<comment type="caution">
    <text evidence="8">The sequence shown here is derived from an EMBL/GenBank/DDBJ whole genome shotgun (WGS) entry which is preliminary data.</text>
</comment>
<keyword evidence="5 6" id="KW-0238">DNA-binding</keyword>
<comment type="domain">
    <text evidence="6">Contains large globular domains required for ATP hydrolysis at each terminus and a third globular domain forming a flexible hinge near the middle of the molecule. These domains are separated by coiled-coil structures.</text>
</comment>
<dbReference type="Gene3D" id="1.10.287.1490">
    <property type="match status" value="1"/>
</dbReference>
<dbReference type="CDD" id="cd03278">
    <property type="entry name" value="ABC_SMC_barmotin"/>
    <property type="match status" value="1"/>
</dbReference>
<gene>
    <name evidence="6" type="primary">smc</name>
    <name evidence="8" type="ORF">BXY57_1940</name>
</gene>
<dbReference type="GO" id="GO:0030261">
    <property type="term" value="P:chromosome condensation"/>
    <property type="evidence" value="ECO:0007669"/>
    <property type="project" value="InterPro"/>
</dbReference>
<dbReference type="PIRSF" id="PIRSF005719">
    <property type="entry name" value="SMC"/>
    <property type="match status" value="1"/>
</dbReference>
<comment type="function">
    <text evidence="6">Required for chromosome condensation and partitioning.</text>
</comment>
<dbReference type="GO" id="GO:0006260">
    <property type="term" value="P:DNA replication"/>
    <property type="evidence" value="ECO:0007669"/>
    <property type="project" value="UniProtKB-UniRule"/>
</dbReference>
<dbReference type="Gene3D" id="3.30.70.1620">
    <property type="match status" value="1"/>
</dbReference>
<evidence type="ECO:0000256" key="6">
    <source>
        <dbReference type="HAMAP-Rule" id="MF_01894"/>
    </source>
</evidence>
<evidence type="ECO:0000256" key="4">
    <source>
        <dbReference type="ARBA" id="ARBA00023054"/>
    </source>
</evidence>
<keyword evidence="2 6" id="KW-0547">Nucleotide-binding</keyword>
<evidence type="ECO:0000256" key="5">
    <source>
        <dbReference type="ARBA" id="ARBA00023125"/>
    </source>
</evidence>
<feature type="domain" description="SMC hinge" evidence="7">
    <location>
        <begin position="543"/>
        <end position="657"/>
    </location>
</feature>
<dbReference type="GO" id="GO:0005524">
    <property type="term" value="F:ATP binding"/>
    <property type="evidence" value="ECO:0007669"/>
    <property type="project" value="UniProtKB-UniRule"/>
</dbReference>
<dbReference type="SUPFAM" id="SSF52540">
    <property type="entry name" value="P-loop containing nucleoside triphosphate hydrolases"/>
    <property type="match status" value="1"/>
</dbReference>
<dbReference type="GO" id="GO:0005694">
    <property type="term" value="C:chromosome"/>
    <property type="evidence" value="ECO:0007669"/>
    <property type="project" value="InterPro"/>
</dbReference>
<dbReference type="EMBL" id="PGFG01000001">
    <property type="protein sequence ID" value="PJJ76330.1"/>
    <property type="molecule type" value="Genomic_DNA"/>
</dbReference>
<dbReference type="Proteomes" id="UP000230000">
    <property type="component" value="Unassembled WGS sequence"/>
</dbReference>
<evidence type="ECO:0000256" key="3">
    <source>
        <dbReference type="ARBA" id="ARBA00022840"/>
    </source>
</evidence>
<dbReference type="InterPro" id="IPR010935">
    <property type="entry name" value="SMC_hinge"/>
</dbReference>
<evidence type="ECO:0000256" key="1">
    <source>
        <dbReference type="ARBA" id="ARBA00022490"/>
    </source>
</evidence>
<dbReference type="Pfam" id="PF06470">
    <property type="entry name" value="SMC_hinge"/>
    <property type="match status" value="1"/>
</dbReference>
<dbReference type="PANTHER" id="PTHR43977">
    <property type="entry name" value="STRUCTURAL MAINTENANCE OF CHROMOSOMES PROTEIN 3"/>
    <property type="match status" value="1"/>
</dbReference>
<dbReference type="Gene3D" id="3.40.50.300">
    <property type="entry name" value="P-loop containing nucleotide triphosphate hydrolases"/>
    <property type="match status" value="2"/>
</dbReference>
<accession>A0A2M9CWR2</accession>
<proteinExistence type="inferred from homology"/>